<dbReference type="EMBL" id="JBHTIR010003813">
    <property type="protein sequence ID" value="MFD0855836.1"/>
    <property type="molecule type" value="Genomic_DNA"/>
</dbReference>
<name>A0ABW3CNB5_9ACTN</name>
<comment type="caution">
    <text evidence="1">The sequence shown here is derived from an EMBL/GenBank/DDBJ whole genome shotgun (WGS) entry which is preliminary data.</text>
</comment>
<accession>A0ABW3CNB5</accession>
<evidence type="ECO:0008006" key="3">
    <source>
        <dbReference type="Google" id="ProtNLM"/>
    </source>
</evidence>
<proteinExistence type="predicted"/>
<sequence>MTTTERTIFPFRFSRAYRLAALPFGITPASARVVVSSGTLDIRFGLWHLKTPLDNVAAVEEVTGPYAFLKTAGPAHLSLADRGITFATNPDGGVCVRFRKPIPALDPLHLIRHPGATVTVEEPRDLVTRIRRQLEASG</sequence>
<dbReference type="Proteomes" id="UP001597083">
    <property type="component" value="Unassembled WGS sequence"/>
</dbReference>
<protein>
    <recommendedName>
        <fullName evidence="3">WYL domain-containing protein</fullName>
    </recommendedName>
</protein>
<keyword evidence="2" id="KW-1185">Reference proteome</keyword>
<evidence type="ECO:0000313" key="2">
    <source>
        <dbReference type="Proteomes" id="UP001597083"/>
    </source>
</evidence>
<evidence type="ECO:0000313" key="1">
    <source>
        <dbReference type="EMBL" id="MFD0855836.1"/>
    </source>
</evidence>
<reference evidence="2" key="1">
    <citation type="journal article" date="2019" name="Int. J. Syst. Evol. Microbiol.">
        <title>The Global Catalogue of Microorganisms (GCM) 10K type strain sequencing project: providing services to taxonomists for standard genome sequencing and annotation.</title>
        <authorList>
            <consortium name="The Broad Institute Genomics Platform"/>
            <consortium name="The Broad Institute Genome Sequencing Center for Infectious Disease"/>
            <person name="Wu L."/>
            <person name="Ma J."/>
        </authorList>
    </citation>
    <scope>NUCLEOTIDE SEQUENCE [LARGE SCALE GENOMIC DNA]</scope>
    <source>
        <strain evidence="2">JCM 31696</strain>
    </source>
</reference>
<organism evidence="1 2">
    <name type="scientific">Actinomadura adrarensis</name>
    <dbReference type="NCBI Taxonomy" id="1819600"/>
    <lineage>
        <taxon>Bacteria</taxon>
        <taxon>Bacillati</taxon>
        <taxon>Actinomycetota</taxon>
        <taxon>Actinomycetes</taxon>
        <taxon>Streptosporangiales</taxon>
        <taxon>Thermomonosporaceae</taxon>
        <taxon>Actinomadura</taxon>
    </lineage>
</organism>
<gene>
    <name evidence="1" type="ORF">ACFQ07_26575</name>
</gene>